<keyword evidence="5" id="KW-0539">Nucleus</keyword>
<dbReference type="PANTHER" id="PTHR12265:SF30">
    <property type="entry name" value="TRANSMEMBRANE PROTEIN 53"/>
    <property type="match status" value="1"/>
</dbReference>
<dbReference type="Proteomes" id="UP001212997">
    <property type="component" value="Unassembled WGS sequence"/>
</dbReference>
<reference evidence="8" key="1">
    <citation type="submission" date="2022-07" db="EMBL/GenBank/DDBJ databases">
        <title>Genome Sequence of Physisporinus lineatus.</title>
        <authorList>
            <person name="Buettner E."/>
        </authorList>
    </citation>
    <scope>NUCLEOTIDE SEQUENCE</scope>
    <source>
        <strain evidence="8">VT162</strain>
    </source>
</reference>
<evidence type="ECO:0000256" key="2">
    <source>
        <dbReference type="ARBA" id="ARBA00022692"/>
    </source>
</evidence>
<gene>
    <name evidence="8" type="ORF">NLI96_g8478</name>
</gene>
<dbReference type="PANTHER" id="PTHR12265">
    <property type="entry name" value="TRANSMEMBRANE PROTEIN 53"/>
    <property type="match status" value="1"/>
</dbReference>
<evidence type="ECO:0000256" key="5">
    <source>
        <dbReference type="ARBA" id="ARBA00023242"/>
    </source>
</evidence>
<accession>A0AAD5UYU8</accession>
<comment type="similarity">
    <text evidence="1">Belongs to the TMEM53 family.</text>
</comment>
<dbReference type="InterPro" id="IPR008547">
    <property type="entry name" value="DUF829_TMEM53"/>
</dbReference>
<dbReference type="InterPro" id="IPR029058">
    <property type="entry name" value="AB_hydrolase_fold"/>
</dbReference>
<evidence type="ECO:0000313" key="9">
    <source>
        <dbReference type="Proteomes" id="UP001212997"/>
    </source>
</evidence>
<evidence type="ECO:0000256" key="4">
    <source>
        <dbReference type="ARBA" id="ARBA00023136"/>
    </source>
</evidence>
<evidence type="ECO:0000313" key="8">
    <source>
        <dbReference type="EMBL" id="KAJ3480258.1"/>
    </source>
</evidence>
<organism evidence="8 9">
    <name type="scientific">Meripilus lineatus</name>
    <dbReference type="NCBI Taxonomy" id="2056292"/>
    <lineage>
        <taxon>Eukaryota</taxon>
        <taxon>Fungi</taxon>
        <taxon>Dikarya</taxon>
        <taxon>Basidiomycota</taxon>
        <taxon>Agaricomycotina</taxon>
        <taxon>Agaricomycetes</taxon>
        <taxon>Polyporales</taxon>
        <taxon>Meripilaceae</taxon>
        <taxon>Meripilus</taxon>
    </lineage>
</organism>
<sequence>MSANATAGHLKQIGKHVYISAAETATECQIESPQYILVFGWMGAQLPHLQKYLDKYKQLYPNAHQILVRSDPSFFFVRAKKRESLIRPAAEYLQTAMAHNPAPRLLVHSFSNGKQSWQWFQKSVSLTWSLGGAAQLVQVSQMLSQAGIRPPSKPPATCIIFDSAPGRATIRRTLEAFTVSIKSRILKALAYLFLGSWLFFYSIIQTLRRKPDIISRIRAQLNNPQILPWLTADTPRLYLYSDADRLVPHDSVEEHIAQAKQAGLNVRAEMFRGSAHVAHAKTYPEKYWDAVRSTWSESRKIFDQ</sequence>
<dbReference type="AlphaFoldDB" id="A0AAD5UYU8"/>
<evidence type="ECO:0000256" key="6">
    <source>
        <dbReference type="ARBA" id="ARBA00034303"/>
    </source>
</evidence>
<dbReference type="SUPFAM" id="SSF53474">
    <property type="entry name" value="alpha/beta-Hydrolases"/>
    <property type="match status" value="1"/>
</dbReference>
<keyword evidence="3 7" id="KW-1133">Transmembrane helix</keyword>
<evidence type="ECO:0000256" key="7">
    <source>
        <dbReference type="SAM" id="Phobius"/>
    </source>
</evidence>
<proteinExistence type="inferred from homology"/>
<feature type="transmembrane region" description="Helical" evidence="7">
    <location>
        <begin position="188"/>
        <end position="207"/>
    </location>
</feature>
<evidence type="ECO:0000256" key="3">
    <source>
        <dbReference type="ARBA" id="ARBA00022989"/>
    </source>
</evidence>
<keyword evidence="9" id="KW-1185">Reference proteome</keyword>
<dbReference type="Pfam" id="PF05705">
    <property type="entry name" value="DUF829"/>
    <property type="match status" value="1"/>
</dbReference>
<protein>
    <recommendedName>
        <fullName evidence="10">Transmembrane protein 53-B</fullName>
    </recommendedName>
</protein>
<keyword evidence="4 7" id="KW-0472">Membrane</keyword>
<dbReference type="EMBL" id="JANAWD010000385">
    <property type="protein sequence ID" value="KAJ3480258.1"/>
    <property type="molecule type" value="Genomic_DNA"/>
</dbReference>
<name>A0AAD5UYU8_9APHY</name>
<evidence type="ECO:0008006" key="10">
    <source>
        <dbReference type="Google" id="ProtNLM"/>
    </source>
</evidence>
<evidence type="ECO:0000256" key="1">
    <source>
        <dbReference type="ARBA" id="ARBA00007387"/>
    </source>
</evidence>
<dbReference type="GO" id="GO:0005640">
    <property type="term" value="C:nuclear outer membrane"/>
    <property type="evidence" value="ECO:0007669"/>
    <property type="project" value="UniProtKB-SubCell"/>
</dbReference>
<comment type="caution">
    <text evidence="8">The sequence shown here is derived from an EMBL/GenBank/DDBJ whole genome shotgun (WGS) entry which is preliminary data.</text>
</comment>
<keyword evidence="2 7" id="KW-0812">Transmembrane</keyword>
<comment type="subcellular location">
    <subcellularLocation>
        <location evidence="6">Nucleus outer membrane</location>
        <topology evidence="6">Single-pass membrane protein</topology>
    </subcellularLocation>
</comment>